<dbReference type="OrthoDB" id="9815856at2"/>
<dbReference type="UniPathway" id="UPA00251">
    <property type="reaction ID" value="UER00320"/>
</dbReference>
<dbReference type="EMBL" id="NGJY01000001">
    <property type="protein sequence ID" value="RSU05088.1"/>
    <property type="molecule type" value="Genomic_DNA"/>
</dbReference>
<comment type="caution">
    <text evidence="11">The sequence shown here is derived from an EMBL/GenBank/DDBJ whole genome shotgun (WGS) entry which is preliminary data.</text>
</comment>
<comment type="pathway">
    <text evidence="1 9">Porphyrin-containing compound metabolism; protoporphyrin-IX biosynthesis; coproporphyrinogen-III from 5-aminolevulinate: step 3/4.</text>
</comment>
<dbReference type="InterPro" id="IPR003754">
    <property type="entry name" value="4pyrrol_synth_uPrphyn_synth"/>
</dbReference>
<evidence type="ECO:0000256" key="6">
    <source>
        <dbReference type="ARBA" id="ARBA00037589"/>
    </source>
</evidence>
<evidence type="ECO:0000259" key="10">
    <source>
        <dbReference type="Pfam" id="PF02602"/>
    </source>
</evidence>
<sequence>MKMPNSILFTREQKISVNLRQELESCSFQLAEIPLISLEICQECVDKTLIQNDYDWIFFTSAAAVRFFYEAYGEISSHVKLAVIGSKTFEELKTSDQSRADYPDIFTSEYFVEEWLSHQTSCQKVLFPQSELSRGIIQKRLIEEGHYVRAFTLYNNFFPEHSKKKLLTWLDQKTEGAIVVFASPSAWHNFYSLYKLKPFDLQFASIGPITSHAIMKNGYSVAYEAPECTLDSLTRNIMKK</sequence>
<evidence type="ECO:0000256" key="9">
    <source>
        <dbReference type="RuleBase" id="RU366031"/>
    </source>
</evidence>
<name>A0A430AD18_9ENTE</name>
<dbReference type="AlphaFoldDB" id="A0A430AD18"/>
<dbReference type="PANTHER" id="PTHR38042:SF1">
    <property type="entry name" value="UROPORPHYRINOGEN-III SYNTHASE, CHLOROPLASTIC"/>
    <property type="match status" value="1"/>
</dbReference>
<accession>A0A430AD18</accession>
<evidence type="ECO:0000256" key="8">
    <source>
        <dbReference type="ARBA" id="ARBA00048617"/>
    </source>
</evidence>
<evidence type="ECO:0000313" key="12">
    <source>
        <dbReference type="Proteomes" id="UP000287101"/>
    </source>
</evidence>
<dbReference type="SUPFAM" id="SSF69618">
    <property type="entry name" value="HemD-like"/>
    <property type="match status" value="1"/>
</dbReference>
<dbReference type="PANTHER" id="PTHR38042">
    <property type="entry name" value="UROPORPHYRINOGEN-III SYNTHASE, CHLOROPLASTIC"/>
    <property type="match status" value="1"/>
</dbReference>
<dbReference type="Proteomes" id="UP000287101">
    <property type="component" value="Unassembled WGS sequence"/>
</dbReference>
<proteinExistence type="inferred from homology"/>
<dbReference type="GO" id="GO:0004852">
    <property type="term" value="F:uroporphyrinogen-III synthase activity"/>
    <property type="evidence" value="ECO:0007669"/>
    <property type="project" value="UniProtKB-UniRule"/>
</dbReference>
<comment type="function">
    <text evidence="6 9">Catalyzes cyclization of the linear tetrapyrrole, hydroxymethylbilane, to the macrocyclic uroporphyrinogen III.</text>
</comment>
<evidence type="ECO:0000313" key="11">
    <source>
        <dbReference type="EMBL" id="RSU05088.1"/>
    </source>
</evidence>
<protein>
    <recommendedName>
        <fullName evidence="7 9">Uroporphyrinogen-III synthase</fullName>
        <ecNumber evidence="3 9">4.2.1.75</ecNumber>
    </recommendedName>
</protein>
<reference evidence="11 12" key="1">
    <citation type="submission" date="2017-05" db="EMBL/GenBank/DDBJ databases">
        <title>Vagococcus spp. assemblies.</title>
        <authorList>
            <person name="Gulvik C.A."/>
        </authorList>
    </citation>
    <scope>NUCLEOTIDE SEQUENCE [LARGE SCALE GENOMIC DNA]</scope>
    <source>
        <strain evidence="11 12">CCUG 41755</strain>
    </source>
</reference>
<keyword evidence="5 9" id="KW-0627">Porphyrin biosynthesis</keyword>
<evidence type="ECO:0000256" key="1">
    <source>
        <dbReference type="ARBA" id="ARBA00004772"/>
    </source>
</evidence>
<gene>
    <name evidence="11" type="ORF">CBF31_03460</name>
</gene>
<keyword evidence="12" id="KW-1185">Reference proteome</keyword>
<dbReference type="EC" id="4.2.1.75" evidence="3 9"/>
<evidence type="ECO:0000256" key="4">
    <source>
        <dbReference type="ARBA" id="ARBA00023239"/>
    </source>
</evidence>
<dbReference type="InterPro" id="IPR036108">
    <property type="entry name" value="4pyrrol_syn_uPrphyn_synt_sf"/>
</dbReference>
<organism evidence="11 12">
    <name type="scientific">Vagococcus fessus</name>
    <dbReference type="NCBI Taxonomy" id="120370"/>
    <lineage>
        <taxon>Bacteria</taxon>
        <taxon>Bacillati</taxon>
        <taxon>Bacillota</taxon>
        <taxon>Bacilli</taxon>
        <taxon>Lactobacillales</taxon>
        <taxon>Enterococcaceae</taxon>
        <taxon>Vagococcus</taxon>
    </lineage>
</organism>
<dbReference type="CDD" id="cd06578">
    <property type="entry name" value="HemD"/>
    <property type="match status" value="1"/>
</dbReference>
<evidence type="ECO:0000256" key="7">
    <source>
        <dbReference type="ARBA" id="ARBA00040167"/>
    </source>
</evidence>
<dbReference type="GO" id="GO:0006780">
    <property type="term" value="P:uroporphyrinogen III biosynthetic process"/>
    <property type="evidence" value="ECO:0007669"/>
    <property type="project" value="UniProtKB-UniRule"/>
</dbReference>
<dbReference type="GO" id="GO:0006782">
    <property type="term" value="P:protoporphyrinogen IX biosynthetic process"/>
    <property type="evidence" value="ECO:0007669"/>
    <property type="project" value="UniProtKB-UniRule"/>
</dbReference>
<evidence type="ECO:0000256" key="3">
    <source>
        <dbReference type="ARBA" id="ARBA00013109"/>
    </source>
</evidence>
<comment type="catalytic activity">
    <reaction evidence="8 9">
        <text>hydroxymethylbilane = uroporphyrinogen III + H2O</text>
        <dbReference type="Rhea" id="RHEA:18965"/>
        <dbReference type="ChEBI" id="CHEBI:15377"/>
        <dbReference type="ChEBI" id="CHEBI:57308"/>
        <dbReference type="ChEBI" id="CHEBI:57845"/>
        <dbReference type="EC" id="4.2.1.75"/>
    </reaction>
</comment>
<comment type="similarity">
    <text evidence="2 9">Belongs to the uroporphyrinogen-III synthase family.</text>
</comment>
<evidence type="ECO:0000256" key="2">
    <source>
        <dbReference type="ARBA" id="ARBA00008133"/>
    </source>
</evidence>
<dbReference type="InterPro" id="IPR039793">
    <property type="entry name" value="UROS/Hem4"/>
</dbReference>
<keyword evidence="4 9" id="KW-0456">Lyase</keyword>
<dbReference type="Pfam" id="PF02602">
    <property type="entry name" value="HEM4"/>
    <property type="match status" value="1"/>
</dbReference>
<dbReference type="Gene3D" id="3.40.50.10090">
    <property type="match status" value="2"/>
</dbReference>
<feature type="domain" description="Tetrapyrrole biosynthesis uroporphyrinogen III synthase" evidence="10">
    <location>
        <begin position="19"/>
        <end position="234"/>
    </location>
</feature>
<evidence type="ECO:0000256" key="5">
    <source>
        <dbReference type="ARBA" id="ARBA00023244"/>
    </source>
</evidence>